<accession>A0A401QKF2</accession>
<sequence>MECRFSRKTDDQYLIWGYVPPRSGEIKQLLHWGPRQQQPTYITQNTHHYLAFKDFARKRITLKILNTTKQDSTRYFCQLTDHLVEHNRTDFCGCGTTLDVTA</sequence>
<keyword evidence="2" id="KW-1185">Reference proteome</keyword>
<evidence type="ECO:0000313" key="1">
    <source>
        <dbReference type="EMBL" id="GCB85856.1"/>
    </source>
</evidence>
<evidence type="ECO:0008006" key="3">
    <source>
        <dbReference type="Google" id="ProtNLM"/>
    </source>
</evidence>
<comment type="caution">
    <text evidence="1">The sequence shown here is derived from an EMBL/GenBank/DDBJ whole genome shotgun (WGS) entry which is preliminary data.</text>
</comment>
<reference evidence="1 2" key="1">
    <citation type="journal article" date="2018" name="Nat. Ecol. Evol.">
        <title>Shark genomes provide insights into elasmobranch evolution and the origin of vertebrates.</title>
        <authorList>
            <person name="Hara Y"/>
            <person name="Yamaguchi K"/>
            <person name="Onimaru K"/>
            <person name="Kadota M"/>
            <person name="Koyanagi M"/>
            <person name="Keeley SD"/>
            <person name="Tatsumi K"/>
            <person name="Tanaka K"/>
            <person name="Motone F"/>
            <person name="Kageyama Y"/>
            <person name="Nozu R"/>
            <person name="Adachi N"/>
            <person name="Nishimura O"/>
            <person name="Nakagawa R"/>
            <person name="Tanegashima C"/>
            <person name="Kiyatake I"/>
            <person name="Matsumoto R"/>
            <person name="Murakumo K"/>
            <person name="Nishida K"/>
            <person name="Terakita A"/>
            <person name="Kuratani S"/>
            <person name="Sato K"/>
            <person name="Hyodo S Kuraku.S."/>
        </authorList>
    </citation>
    <scope>NUCLEOTIDE SEQUENCE [LARGE SCALE GENOMIC DNA]</scope>
</reference>
<evidence type="ECO:0000313" key="2">
    <source>
        <dbReference type="Proteomes" id="UP000288216"/>
    </source>
</evidence>
<dbReference type="Proteomes" id="UP000288216">
    <property type="component" value="Unassembled WGS sequence"/>
</dbReference>
<protein>
    <recommendedName>
        <fullName evidence="3">Ig-like domain-containing protein</fullName>
    </recommendedName>
</protein>
<proteinExistence type="predicted"/>
<gene>
    <name evidence="1" type="ORF">scyTo_0026544</name>
</gene>
<organism evidence="1 2">
    <name type="scientific">Scyliorhinus torazame</name>
    <name type="common">Cloudy catshark</name>
    <name type="synonym">Catulus torazame</name>
    <dbReference type="NCBI Taxonomy" id="75743"/>
    <lineage>
        <taxon>Eukaryota</taxon>
        <taxon>Metazoa</taxon>
        <taxon>Chordata</taxon>
        <taxon>Craniata</taxon>
        <taxon>Vertebrata</taxon>
        <taxon>Chondrichthyes</taxon>
        <taxon>Elasmobranchii</taxon>
        <taxon>Galeomorphii</taxon>
        <taxon>Galeoidea</taxon>
        <taxon>Carcharhiniformes</taxon>
        <taxon>Scyliorhinidae</taxon>
        <taxon>Scyliorhinus</taxon>
    </lineage>
</organism>
<dbReference type="OrthoDB" id="9049585at2759"/>
<dbReference type="InterPro" id="IPR013783">
    <property type="entry name" value="Ig-like_fold"/>
</dbReference>
<dbReference type="AlphaFoldDB" id="A0A401QKF2"/>
<feature type="non-terminal residue" evidence="1">
    <location>
        <position position="102"/>
    </location>
</feature>
<dbReference type="InterPro" id="IPR036179">
    <property type="entry name" value="Ig-like_dom_sf"/>
</dbReference>
<dbReference type="EMBL" id="BFAA01212635">
    <property type="protein sequence ID" value="GCB85856.1"/>
    <property type="molecule type" value="Genomic_DNA"/>
</dbReference>
<name>A0A401QKF2_SCYTO</name>
<dbReference type="SUPFAM" id="SSF48726">
    <property type="entry name" value="Immunoglobulin"/>
    <property type="match status" value="1"/>
</dbReference>
<dbReference type="Gene3D" id="2.60.40.10">
    <property type="entry name" value="Immunoglobulins"/>
    <property type="match status" value="1"/>
</dbReference>